<dbReference type="OrthoDB" id="286301at2759"/>
<evidence type="ECO:0000313" key="3">
    <source>
        <dbReference type="EMBL" id="KXZ46592.1"/>
    </source>
</evidence>
<dbReference type="PANTHER" id="PTHR10900">
    <property type="entry name" value="PERIOSTIN-RELATED"/>
    <property type="match status" value="1"/>
</dbReference>
<feature type="domain" description="FAS1" evidence="2">
    <location>
        <begin position="641"/>
        <end position="808"/>
    </location>
</feature>
<feature type="domain" description="FAS1" evidence="2">
    <location>
        <begin position="328"/>
        <end position="482"/>
    </location>
</feature>
<dbReference type="EMBL" id="LSYV01000043">
    <property type="protein sequence ID" value="KXZ46592.1"/>
    <property type="molecule type" value="Genomic_DNA"/>
</dbReference>
<dbReference type="SUPFAM" id="SSF82153">
    <property type="entry name" value="FAS1 domain"/>
    <property type="match status" value="6"/>
</dbReference>
<dbReference type="InterPro" id="IPR036378">
    <property type="entry name" value="FAS1_dom_sf"/>
</dbReference>
<feature type="domain" description="FAS1" evidence="2">
    <location>
        <begin position="8"/>
        <end position="172"/>
    </location>
</feature>
<proteinExistence type="predicted"/>
<evidence type="ECO:0000256" key="1">
    <source>
        <dbReference type="SAM" id="MobiDB-lite"/>
    </source>
</evidence>
<dbReference type="Pfam" id="PF02469">
    <property type="entry name" value="Fasciclin"/>
    <property type="match status" value="6"/>
</dbReference>
<dbReference type="InterPro" id="IPR050904">
    <property type="entry name" value="Adhesion/Biosynth-related"/>
</dbReference>
<dbReference type="SMART" id="SM00554">
    <property type="entry name" value="FAS1"/>
    <property type="match status" value="6"/>
</dbReference>
<dbReference type="Proteomes" id="UP000075714">
    <property type="component" value="Unassembled WGS sequence"/>
</dbReference>
<gene>
    <name evidence="3" type="ORF">GPECTOR_42g803</name>
</gene>
<feature type="domain" description="FAS1" evidence="2">
    <location>
        <begin position="179"/>
        <end position="319"/>
    </location>
</feature>
<dbReference type="Gene3D" id="2.30.180.10">
    <property type="entry name" value="FAS1 domain"/>
    <property type="match status" value="6"/>
</dbReference>
<reference evidence="4" key="1">
    <citation type="journal article" date="2016" name="Nat. Commun.">
        <title>The Gonium pectorale genome demonstrates co-option of cell cycle regulation during the evolution of multicellularity.</title>
        <authorList>
            <person name="Hanschen E.R."/>
            <person name="Marriage T.N."/>
            <person name="Ferris P.J."/>
            <person name="Hamaji T."/>
            <person name="Toyoda A."/>
            <person name="Fujiyama A."/>
            <person name="Neme R."/>
            <person name="Noguchi H."/>
            <person name="Minakuchi Y."/>
            <person name="Suzuki M."/>
            <person name="Kawai-Toyooka H."/>
            <person name="Smith D.R."/>
            <person name="Sparks H."/>
            <person name="Anderson J."/>
            <person name="Bakaric R."/>
            <person name="Luria V."/>
            <person name="Karger A."/>
            <person name="Kirschner M.W."/>
            <person name="Durand P.M."/>
            <person name="Michod R.E."/>
            <person name="Nozaki H."/>
            <person name="Olson B.J."/>
        </authorList>
    </citation>
    <scope>NUCLEOTIDE SEQUENCE [LARGE SCALE GENOMIC DNA]</scope>
    <source>
        <strain evidence="4">NIES-2863</strain>
    </source>
</reference>
<dbReference type="PANTHER" id="PTHR10900:SF77">
    <property type="entry name" value="FI19380P1"/>
    <property type="match status" value="1"/>
</dbReference>
<evidence type="ECO:0000259" key="2">
    <source>
        <dbReference type="PROSITE" id="PS50213"/>
    </source>
</evidence>
<feature type="region of interest" description="Disordered" evidence="1">
    <location>
        <begin position="970"/>
        <end position="989"/>
    </location>
</feature>
<keyword evidence="4" id="KW-1185">Reference proteome</keyword>
<protein>
    <recommendedName>
        <fullName evidence="2">FAS1 domain-containing protein</fullName>
    </recommendedName>
</protein>
<feature type="domain" description="FAS1" evidence="2">
    <location>
        <begin position="815"/>
        <end position="960"/>
    </location>
</feature>
<organism evidence="3 4">
    <name type="scientific">Gonium pectorale</name>
    <name type="common">Green alga</name>
    <dbReference type="NCBI Taxonomy" id="33097"/>
    <lineage>
        <taxon>Eukaryota</taxon>
        <taxon>Viridiplantae</taxon>
        <taxon>Chlorophyta</taxon>
        <taxon>core chlorophytes</taxon>
        <taxon>Chlorophyceae</taxon>
        <taxon>CS clade</taxon>
        <taxon>Chlamydomonadales</taxon>
        <taxon>Volvocaceae</taxon>
        <taxon>Gonium</taxon>
    </lineage>
</organism>
<dbReference type="AlphaFoldDB" id="A0A150G9S7"/>
<dbReference type="PROSITE" id="PS50213">
    <property type="entry name" value="FAS1"/>
    <property type="match status" value="6"/>
</dbReference>
<accession>A0A150G9S7</accession>
<comment type="caution">
    <text evidence="3">The sequence shown here is derived from an EMBL/GenBank/DDBJ whole genome shotgun (WGS) entry which is preliminary data.</text>
</comment>
<name>A0A150G9S7_GONPE</name>
<sequence length="1022" mass="104463">MLQGIAAQTSVYDVISSRTDLSVLKQLADGLGLATVLQQGNFTAFLPTNTALVALLQAVGGNLTVPDLLVSPLREATTRLLQYHLTNPAQSVAAPGGSVPGVFRVADLPANSSLVFGTAWASAAIGGGLTVTKANDSSASVTVRGNSGTAANVVDPDITAGGSYVNVIDAVLQYWFDNVVQALDGCYLAPQLTTLRGAVVATNLTGALQSAGSGITLLAPDNEAFTITQRNLRLSLASLAASDIANVLQYHVLPRTFNPDAGALEADGASLPTLLPGANLTYTAGRFSSVGGTQALSTGRYCYLGFARSAIVPIRDNFLLPVAIGTPYTSVYDVISNRTDLSVLKQLVDGLGLATVLQQGNFTAFLPTNTALVALLQAVGGNLTVPDLLVSPLREATTRLLQYHLSVDKFASPPLSNLAPNTSLVFNTAWASAANGGGLTVRKANASSASVTVRGNSGTAANVIDLEIPAGGSYVNVIDAVLQYWFDDVVQALDGCYLAPQLTTLRGAVVATNLVGTLQAAGSGITLLAPNNEAFAATQRNLRLSLASLAAADIANVLQYHVLPRTFNPDAGALAADGASLPTLLAGANLTYRAVGNGRFSSIGGTQASATGGYCYLGFARSAIVPIRDNFLLPAPIGTPYTSVYDVISNRTDLSVLKQLVDGLGLATVLQQGNFTAFLPTNTALVALLQAVGGNLTVPDLLVSPLREATTRLLQYHLIDPAQVVVLPGATGGVMLAVFSVADLPANSTTVFNTAWAYATNGGGITVRKANASSASVTVRGYSGTAANVVDADIAAGSSYVNVIDAVLQYWFADVVQALDGCYLAPQLTTLKTAVVATNLTGALQAAGSGITLLAPNNEAFTATQRSLAFNLSSGALTVSDITHVLQYHVLPRTFNPDAGALAADGSSLATLLAGKNLTYSTAGGGRFTSIGGTQATFAGGYCYIGFARSVVVHIRDNILLPVTIGATGTPPTAAARPPPPPATGLPGAATGRPSLSWGALALAVASAAFLLRLPGGGPLAA</sequence>
<evidence type="ECO:0000313" key="4">
    <source>
        <dbReference type="Proteomes" id="UP000075714"/>
    </source>
</evidence>
<dbReference type="GO" id="GO:0005615">
    <property type="term" value="C:extracellular space"/>
    <property type="evidence" value="ECO:0007669"/>
    <property type="project" value="TreeGrafter"/>
</dbReference>
<feature type="domain" description="FAS1" evidence="2">
    <location>
        <begin position="489"/>
        <end position="632"/>
    </location>
</feature>
<dbReference type="InterPro" id="IPR000782">
    <property type="entry name" value="FAS1_domain"/>
</dbReference>